<evidence type="ECO:0000256" key="1">
    <source>
        <dbReference type="ARBA" id="ARBA00004651"/>
    </source>
</evidence>
<sequence>MSSEKWLLLYLSQLGGLFLEAAPYLLLGLLLAGLLRVFVSEDWLSRHLGGHTLKGALKAALLGLPLPLCSCGVLPAAVGLYRAGAGLPATFAFLVATPQTSADAILLAYGLLGGVFALAYPLSALWVALWVALAVRFLVGESPSPSTPLAACACCAAETSHQHTFGERVWTSLLYAVEELLADLSRPLAVGFLLAALVALILPPGLAERLSAHGLVYPAMILVGLPLYVCATASIPLAYTLLLKGFSPGAVLVFLVTGPATNLTSITVLSRLFGLRTVTLYLLALILAALTAGLALDTLFPGLSAKVSPSAPEGPSLLNTLSAALLALLLLREILWKPLWKDREPGCACQS</sequence>
<keyword evidence="4 7" id="KW-0812">Transmembrane</keyword>
<keyword evidence="5 7" id="KW-1133">Transmembrane helix</keyword>
<dbReference type="InterPro" id="IPR052923">
    <property type="entry name" value="UPF0718"/>
</dbReference>
<evidence type="ECO:0000313" key="9">
    <source>
        <dbReference type="Proteomes" id="UP000501253"/>
    </source>
</evidence>
<evidence type="ECO:0000256" key="3">
    <source>
        <dbReference type="ARBA" id="ARBA00022475"/>
    </source>
</evidence>
<feature type="transmembrane region" description="Helical" evidence="7">
    <location>
        <begin position="87"/>
        <end position="111"/>
    </location>
</feature>
<feature type="transmembrane region" description="Helical" evidence="7">
    <location>
        <begin position="215"/>
        <end position="239"/>
    </location>
</feature>
<gene>
    <name evidence="8" type="ORF">FVE67_06480</name>
</gene>
<organism evidence="8 9">
    <name type="scientific">Thermosulfurimonas marina</name>
    <dbReference type="NCBI Taxonomy" id="2047767"/>
    <lineage>
        <taxon>Bacteria</taxon>
        <taxon>Pseudomonadati</taxon>
        <taxon>Thermodesulfobacteriota</taxon>
        <taxon>Thermodesulfobacteria</taxon>
        <taxon>Thermodesulfobacteriales</taxon>
        <taxon>Thermodesulfobacteriaceae</taxon>
        <taxon>Thermosulfurimonas</taxon>
    </lineage>
</organism>
<dbReference type="GO" id="GO:0005886">
    <property type="term" value="C:plasma membrane"/>
    <property type="evidence" value="ECO:0007669"/>
    <property type="project" value="UniProtKB-SubCell"/>
</dbReference>
<feature type="transmembrane region" description="Helical" evidence="7">
    <location>
        <begin position="59"/>
        <end position="81"/>
    </location>
</feature>
<dbReference type="InterPro" id="IPR005524">
    <property type="entry name" value="DUF318"/>
</dbReference>
<reference evidence="8 9" key="1">
    <citation type="submission" date="2019-08" db="EMBL/GenBank/DDBJ databases">
        <title>Complete genome sequence of Thermosulfurimonas marina SU872T, an anaerobic thermophilic chemolithoautotrophic bacterium isolated from a shallow marine hydrothermal vent.</title>
        <authorList>
            <person name="Allioux M."/>
            <person name="Jebbar M."/>
            <person name="Slobodkina G."/>
            <person name="Slobodkin A."/>
            <person name="Moalic Y."/>
            <person name="Frolova A."/>
            <person name="Shao Z."/>
            <person name="Alain K."/>
        </authorList>
    </citation>
    <scope>NUCLEOTIDE SEQUENCE [LARGE SCALE GENOMIC DNA]</scope>
    <source>
        <strain evidence="8 9">SU872</strain>
    </source>
</reference>
<feature type="transmembrane region" description="Helical" evidence="7">
    <location>
        <begin position="316"/>
        <end position="335"/>
    </location>
</feature>
<dbReference type="Pfam" id="PF03773">
    <property type="entry name" value="ArsP_1"/>
    <property type="match status" value="1"/>
</dbReference>
<dbReference type="Proteomes" id="UP000501253">
    <property type="component" value="Chromosome"/>
</dbReference>
<evidence type="ECO:0000256" key="6">
    <source>
        <dbReference type="ARBA" id="ARBA00023136"/>
    </source>
</evidence>
<comment type="similarity">
    <text evidence="2">Belongs to the UPF0718 family.</text>
</comment>
<feature type="transmembrane region" description="Helical" evidence="7">
    <location>
        <begin position="184"/>
        <end position="203"/>
    </location>
</feature>
<dbReference type="PANTHER" id="PTHR34184:SF4">
    <property type="entry name" value="UPF0718 PROTEIN YCGR"/>
    <property type="match status" value="1"/>
</dbReference>
<protein>
    <submittedName>
        <fullName evidence="8">Permease</fullName>
    </submittedName>
</protein>
<evidence type="ECO:0000256" key="2">
    <source>
        <dbReference type="ARBA" id="ARBA00006386"/>
    </source>
</evidence>
<name>A0A6H1WTJ5_9BACT</name>
<keyword evidence="9" id="KW-1185">Reference proteome</keyword>
<dbReference type="AlphaFoldDB" id="A0A6H1WTJ5"/>
<keyword evidence="6 7" id="KW-0472">Membrane</keyword>
<evidence type="ECO:0000256" key="7">
    <source>
        <dbReference type="SAM" id="Phobius"/>
    </source>
</evidence>
<keyword evidence="3" id="KW-1003">Cell membrane</keyword>
<dbReference type="KEGG" id="tmai:FVE67_06480"/>
<evidence type="ECO:0000256" key="5">
    <source>
        <dbReference type="ARBA" id="ARBA00022989"/>
    </source>
</evidence>
<comment type="subcellular location">
    <subcellularLocation>
        <location evidence="1">Cell membrane</location>
        <topology evidence="1">Multi-pass membrane protein</topology>
    </subcellularLocation>
</comment>
<accession>A0A6H1WTJ5</accession>
<evidence type="ECO:0000256" key="4">
    <source>
        <dbReference type="ARBA" id="ARBA00022692"/>
    </source>
</evidence>
<dbReference type="RefSeq" id="WP_168719819.1">
    <property type="nucleotide sequence ID" value="NZ_CP042909.1"/>
</dbReference>
<feature type="transmembrane region" description="Helical" evidence="7">
    <location>
        <begin position="21"/>
        <end position="39"/>
    </location>
</feature>
<feature type="transmembrane region" description="Helical" evidence="7">
    <location>
        <begin position="278"/>
        <end position="296"/>
    </location>
</feature>
<proteinExistence type="inferred from homology"/>
<dbReference type="PANTHER" id="PTHR34184">
    <property type="entry name" value="UPF0718 PROTEIN YCGR"/>
    <property type="match status" value="1"/>
</dbReference>
<dbReference type="EMBL" id="CP042909">
    <property type="protein sequence ID" value="QJA06469.1"/>
    <property type="molecule type" value="Genomic_DNA"/>
</dbReference>
<feature type="transmembrane region" description="Helical" evidence="7">
    <location>
        <begin position="118"/>
        <end position="139"/>
    </location>
</feature>
<feature type="transmembrane region" description="Helical" evidence="7">
    <location>
        <begin position="245"/>
        <end position="266"/>
    </location>
</feature>
<evidence type="ECO:0000313" key="8">
    <source>
        <dbReference type="EMBL" id="QJA06469.1"/>
    </source>
</evidence>